<dbReference type="PANTHER" id="PTHR45008:SF1">
    <property type="entry name" value="PTS SYSTEM GLUCOSE-SPECIFIC EIIA COMPONENT"/>
    <property type="match status" value="1"/>
</dbReference>
<evidence type="ECO:0000259" key="7">
    <source>
        <dbReference type="PROSITE" id="PS51093"/>
    </source>
</evidence>
<dbReference type="GO" id="GO:0005737">
    <property type="term" value="C:cytoplasm"/>
    <property type="evidence" value="ECO:0007669"/>
    <property type="project" value="UniProtKB-SubCell"/>
</dbReference>
<dbReference type="Gene3D" id="2.70.70.10">
    <property type="entry name" value="Glucose Permease (Domain IIA)"/>
    <property type="match status" value="1"/>
</dbReference>
<evidence type="ECO:0000256" key="3">
    <source>
        <dbReference type="ARBA" id="ARBA00022597"/>
    </source>
</evidence>
<keyword evidence="2" id="KW-0813">Transport</keyword>
<keyword evidence="6" id="KW-0418">Kinase</keyword>
<dbReference type="InterPro" id="IPR050890">
    <property type="entry name" value="PTS_EIIA_component"/>
</dbReference>
<dbReference type="SUPFAM" id="SSF51261">
    <property type="entry name" value="Duplicated hybrid motif"/>
    <property type="match status" value="1"/>
</dbReference>
<keyword evidence="3 8" id="KW-0762">Sugar transport</keyword>
<dbReference type="EMBL" id="JAJEQW010000002">
    <property type="protein sequence ID" value="MCC2241442.1"/>
    <property type="molecule type" value="Genomic_DNA"/>
</dbReference>
<dbReference type="Pfam" id="PF00358">
    <property type="entry name" value="PTS_EIIA_1"/>
    <property type="match status" value="1"/>
</dbReference>
<sequence length="213" mass="23010">MFSIFKNKENSAEENQTPVLKAYLPGKVIPIEEVKDEVFSSKALGDGLAIEPEGNIVTAPCAATVSLLMDDSKHAVGLTLSNGAELLIHEGIDTVNMQGDGFRYFVRQGQKVKAGDKLLEFNPEEIKAQGYEKTCILVFTNGDEYPDMKIHTGMEAEESDTLYGEVSSVSDDSITIEVGTYSSDDGTLTLSGEAISGDEPFGFDKAGRVVNQK</sequence>
<evidence type="ECO:0000256" key="2">
    <source>
        <dbReference type="ARBA" id="ARBA00022448"/>
    </source>
</evidence>
<keyword evidence="5" id="KW-0598">Phosphotransferase system</keyword>
<evidence type="ECO:0000256" key="5">
    <source>
        <dbReference type="ARBA" id="ARBA00022683"/>
    </source>
</evidence>
<dbReference type="NCBIfam" id="TIGR00830">
    <property type="entry name" value="PTBA"/>
    <property type="match status" value="1"/>
</dbReference>
<reference evidence="8" key="1">
    <citation type="submission" date="2021-10" db="EMBL/GenBank/DDBJ databases">
        <title>Anaerobic single-cell dispensing facilitates the cultivation of human gut bacteria.</title>
        <authorList>
            <person name="Afrizal A."/>
        </authorList>
    </citation>
    <scope>NUCLEOTIDE SEQUENCE</scope>
    <source>
        <strain evidence="8">CLA-AA-H204</strain>
    </source>
</reference>
<name>A0AAW4WI09_9FIRM</name>
<dbReference type="AlphaFoldDB" id="A0AAW4WI09"/>
<dbReference type="GO" id="GO:0016301">
    <property type="term" value="F:kinase activity"/>
    <property type="evidence" value="ECO:0007669"/>
    <property type="project" value="UniProtKB-KW"/>
</dbReference>
<feature type="domain" description="PTS EIIA type-1" evidence="7">
    <location>
        <begin position="36"/>
        <end position="141"/>
    </location>
</feature>
<proteinExistence type="predicted"/>
<organism evidence="8 9">
    <name type="scientific">Roseburia amylophila</name>
    <dbReference type="NCBI Taxonomy" id="2981794"/>
    <lineage>
        <taxon>Bacteria</taxon>
        <taxon>Bacillati</taxon>
        <taxon>Bacillota</taxon>
        <taxon>Clostridia</taxon>
        <taxon>Lachnospirales</taxon>
        <taxon>Lachnospiraceae</taxon>
        <taxon>Roseburia</taxon>
    </lineage>
</organism>
<dbReference type="PANTHER" id="PTHR45008">
    <property type="entry name" value="PTS SYSTEM GLUCOSE-SPECIFIC EIIA COMPONENT"/>
    <property type="match status" value="1"/>
</dbReference>
<dbReference type="RefSeq" id="WP_227709718.1">
    <property type="nucleotide sequence ID" value="NZ_JAJEQW010000002.1"/>
</dbReference>
<comment type="caution">
    <text evidence="8">The sequence shown here is derived from an EMBL/GenBank/DDBJ whole genome shotgun (WGS) entry which is preliminary data.</text>
</comment>
<evidence type="ECO:0000256" key="4">
    <source>
        <dbReference type="ARBA" id="ARBA00022679"/>
    </source>
</evidence>
<evidence type="ECO:0000313" key="9">
    <source>
        <dbReference type="Proteomes" id="UP001198893"/>
    </source>
</evidence>
<evidence type="ECO:0000256" key="1">
    <source>
        <dbReference type="ARBA" id="ARBA00004496"/>
    </source>
</evidence>
<keyword evidence="4" id="KW-0808">Transferase</keyword>
<evidence type="ECO:0000313" key="8">
    <source>
        <dbReference type="EMBL" id="MCC2241442.1"/>
    </source>
</evidence>
<dbReference type="Proteomes" id="UP001198893">
    <property type="component" value="Unassembled WGS sequence"/>
</dbReference>
<comment type="subcellular location">
    <subcellularLocation>
        <location evidence="1">Cytoplasm</location>
    </subcellularLocation>
</comment>
<gene>
    <name evidence="8" type="ORF">LKD47_03860</name>
</gene>
<protein>
    <submittedName>
        <fullName evidence="8">PTS glucose transporter subunit IIA</fullName>
    </submittedName>
</protein>
<dbReference type="FunFam" id="2.70.70.10:FF:000001">
    <property type="entry name" value="PTS system glucose-specific IIA component"/>
    <property type="match status" value="1"/>
</dbReference>
<accession>A0AAW4WI09</accession>
<evidence type="ECO:0000256" key="6">
    <source>
        <dbReference type="ARBA" id="ARBA00022777"/>
    </source>
</evidence>
<dbReference type="InterPro" id="IPR011055">
    <property type="entry name" value="Dup_hybrid_motif"/>
</dbReference>
<dbReference type="PROSITE" id="PS51093">
    <property type="entry name" value="PTS_EIIA_TYPE_1"/>
    <property type="match status" value="1"/>
</dbReference>
<dbReference type="InterPro" id="IPR001127">
    <property type="entry name" value="PTS_EIIA_1_perm"/>
</dbReference>
<dbReference type="GO" id="GO:0009401">
    <property type="term" value="P:phosphoenolpyruvate-dependent sugar phosphotransferase system"/>
    <property type="evidence" value="ECO:0007669"/>
    <property type="project" value="UniProtKB-KW"/>
</dbReference>